<comment type="caution">
    <text evidence="1">The sequence shown here is derived from an EMBL/GenBank/DDBJ whole genome shotgun (WGS) entry which is preliminary data.</text>
</comment>
<protein>
    <submittedName>
        <fullName evidence="1">Uncharacterized protein</fullName>
    </submittedName>
</protein>
<gene>
    <name evidence="1" type="ORF">ANN_25197</name>
</gene>
<dbReference type="EMBL" id="JAJSOF020000038">
    <property type="protein sequence ID" value="KAJ4427549.1"/>
    <property type="molecule type" value="Genomic_DNA"/>
</dbReference>
<reference evidence="1 2" key="1">
    <citation type="journal article" date="2022" name="Allergy">
        <title>Genome assembly and annotation of Periplaneta americana reveal a comprehensive cockroach allergen profile.</title>
        <authorList>
            <person name="Wang L."/>
            <person name="Xiong Q."/>
            <person name="Saelim N."/>
            <person name="Wang L."/>
            <person name="Nong W."/>
            <person name="Wan A.T."/>
            <person name="Shi M."/>
            <person name="Liu X."/>
            <person name="Cao Q."/>
            <person name="Hui J.H.L."/>
            <person name="Sookrung N."/>
            <person name="Leung T.F."/>
            <person name="Tungtrongchitr A."/>
            <person name="Tsui S.K.W."/>
        </authorList>
    </citation>
    <scope>NUCLEOTIDE SEQUENCE [LARGE SCALE GENOMIC DNA]</scope>
    <source>
        <strain evidence="1">PWHHKU_190912</strain>
    </source>
</reference>
<accession>A0ABQ8S0W9</accession>
<dbReference type="Proteomes" id="UP001148838">
    <property type="component" value="Unassembled WGS sequence"/>
</dbReference>
<sequence>MPLDQHNTIVRAFRTSCVSVPRTEAWLLYIKYTIEPYGFEFCAAERTDREIVISRNYGLVIKYDTRVNLSSCSCYSRWTASQPVLCSSEASFETGVRLECVRSCVSVRSPEFECSGPQLGDLSSKFSGLSLKNIVRNGNIKIGDLSFEEVEKFKYLGGTVTNINDTREKIKHRINMGNACYYSVEKLFIIQSAVQKSES</sequence>
<evidence type="ECO:0000313" key="2">
    <source>
        <dbReference type="Proteomes" id="UP001148838"/>
    </source>
</evidence>
<organism evidence="1 2">
    <name type="scientific">Periplaneta americana</name>
    <name type="common">American cockroach</name>
    <name type="synonym">Blatta americana</name>
    <dbReference type="NCBI Taxonomy" id="6978"/>
    <lineage>
        <taxon>Eukaryota</taxon>
        <taxon>Metazoa</taxon>
        <taxon>Ecdysozoa</taxon>
        <taxon>Arthropoda</taxon>
        <taxon>Hexapoda</taxon>
        <taxon>Insecta</taxon>
        <taxon>Pterygota</taxon>
        <taxon>Neoptera</taxon>
        <taxon>Polyneoptera</taxon>
        <taxon>Dictyoptera</taxon>
        <taxon>Blattodea</taxon>
        <taxon>Blattoidea</taxon>
        <taxon>Blattidae</taxon>
        <taxon>Blattinae</taxon>
        <taxon>Periplaneta</taxon>
    </lineage>
</organism>
<name>A0ABQ8S0W9_PERAM</name>
<keyword evidence="2" id="KW-1185">Reference proteome</keyword>
<evidence type="ECO:0000313" key="1">
    <source>
        <dbReference type="EMBL" id="KAJ4427549.1"/>
    </source>
</evidence>
<proteinExistence type="predicted"/>